<dbReference type="OrthoDB" id="3171583at2"/>
<evidence type="ECO:0000313" key="9">
    <source>
        <dbReference type="EMBL" id="PKZ41419.1"/>
    </source>
</evidence>
<dbReference type="InterPro" id="IPR045621">
    <property type="entry name" value="BPD_transp_1_N"/>
</dbReference>
<proteinExistence type="inferred from homology"/>
<gene>
    <name evidence="9" type="ORF">CYJ76_07615</name>
</gene>
<feature type="transmembrane region" description="Helical" evidence="7">
    <location>
        <begin position="132"/>
        <end position="155"/>
    </location>
</feature>
<dbReference type="PANTHER" id="PTHR43163:SF7">
    <property type="entry name" value="DIPEPTIDE-TRANSPORT INTEGRAL MEMBRANE PROTEIN ABC TRANSPORTER DPPB-RELATED"/>
    <property type="match status" value="1"/>
</dbReference>
<dbReference type="GO" id="GO:0055085">
    <property type="term" value="P:transmembrane transport"/>
    <property type="evidence" value="ECO:0007669"/>
    <property type="project" value="InterPro"/>
</dbReference>
<accession>A0A2I1P9V9</accession>
<dbReference type="RefSeq" id="WP_101849724.1">
    <property type="nucleotide sequence ID" value="NZ_JBHLVH010000019.1"/>
</dbReference>
<dbReference type="EMBL" id="PKIZ01000013">
    <property type="protein sequence ID" value="PKZ41419.1"/>
    <property type="molecule type" value="Genomic_DNA"/>
</dbReference>
<evidence type="ECO:0000259" key="8">
    <source>
        <dbReference type="PROSITE" id="PS50928"/>
    </source>
</evidence>
<evidence type="ECO:0000256" key="4">
    <source>
        <dbReference type="ARBA" id="ARBA00022692"/>
    </source>
</evidence>
<evidence type="ECO:0000256" key="6">
    <source>
        <dbReference type="ARBA" id="ARBA00023136"/>
    </source>
</evidence>
<comment type="caution">
    <text evidence="9">The sequence shown here is derived from an EMBL/GenBank/DDBJ whole genome shotgun (WGS) entry which is preliminary data.</text>
</comment>
<comment type="subcellular location">
    <subcellularLocation>
        <location evidence="1 7">Cell membrane</location>
        <topology evidence="1 7">Multi-pass membrane protein</topology>
    </subcellularLocation>
</comment>
<dbReference type="SUPFAM" id="SSF161098">
    <property type="entry name" value="MetI-like"/>
    <property type="match status" value="1"/>
</dbReference>
<evidence type="ECO:0000256" key="1">
    <source>
        <dbReference type="ARBA" id="ARBA00004651"/>
    </source>
</evidence>
<keyword evidence="5 7" id="KW-1133">Transmembrane helix</keyword>
<organism evidence="9 10">
    <name type="scientific">Kytococcus schroeteri</name>
    <dbReference type="NCBI Taxonomy" id="138300"/>
    <lineage>
        <taxon>Bacteria</taxon>
        <taxon>Bacillati</taxon>
        <taxon>Actinomycetota</taxon>
        <taxon>Actinomycetes</taxon>
        <taxon>Micrococcales</taxon>
        <taxon>Kytococcaceae</taxon>
        <taxon>Kytococcus</taxon>
    </lineage>
</organism>
<keyword evidence="2 7" id="KW-0813">Transport</keyword>
<dbReference type="AlphaFoldDB" id="A0A2I1P9V9"/>
<feature type="transmembrane region" description="Helical" evidence="7">
    <location>
        <begin position="175"/>
        <end position="194"/>
    </location>
</feature>
<dbReference type="PANTHER" id="PTHR43163">
    <property type="entry name" value="DIPEPTIDE TRANSPORT SYSTEM PERMEASE PROTEIN DPPB-RELATED"/>
    <property type="match status" value="1"/>
</dbReference>
<dbReference type="Gene3D" id="1.10.3720.10">
    <property type="entry name" value="MetI-like"/>
    <property type="match status" value="1"/>
</dbReference>
<dbReference type="GO" id="GO:0005886">
    <property type="term" value="C:plasma membrane"/>
    <property type="evidence" value="ECO:0007669"/>
    <property type="project" value="UniProtKB-SubCell"/>
</dbReference>
<dbReference type="PROSITE" id="PS50928">
    <property type="entry name" value="ABC_TM1"/>
    <property type="match status" value="1"/>
</dbReference>
<keyword evidence="10" id="KW-1185">Reference proteome</keyword>
<keyword evidence="4 7" id="KW-0812">Transmembrane</keyword>
<feature type="transmembrane region" description="Helical" evidence="7">
    <location>
        <begin position="97"/>
        <end position="120"/>
    </location>
</feature>
<evidence type="ECO:0000256" key="3">
    <source>
        <dbReference type="ARBA" id="ARBA00022475"/>
    </source>
</evidence>
<dbReference type="CDD" id="cd06261">
    <property type="entry name" value="TM_PBP2"/>
    <property type="match status" value="1"/>
</dbReference>
<dbReference type="Pfam" id="PF19300">
    <property type="entry name" value="BPD_transp_1_N"/>
    <property type="match status" value="1"/>
</dbReference>
<feature type="transmembrane region" description="Helical" evidence="7">
    <location>
        <begin position="12"/>
        <end position="30"/>
    </location>
</feature>
<evidence type="ECO:0000256" key="2">
    <source>
        <dbReference type="ARBA" id="ARBA00022448"/>
    </source>
</evidence>
<protein>
    <submittedName>
        <fullName evidence="9">ABC transporter permease</fullName>
    </submittedName>
</protein>
<sequence length="308" mass="33437">MGTYVLRRLLQMIPVFILATLLLYAMVYGLPGDAAAAMCGDRGCDPTFVKKFNEEHHLDEPLLVQYGYYLQGVLTLDFGETFTGRPVLDVMGETFPVTIRLALIAWVLEILIGVPIGLVAGLKRGTFLDTAALLLTLLVISIPVFVLGFLAQFYLGLRWGVFEPTVGGEASWSNLLLPGLVLAAMSVAYIARLMRTSIVENKSADYVKTALAKGLPKHRIIGVHLLRNSLIPVVTFLGTDLGALMGGAIVTEGIFNVPGVGNQIYRAIIAGENATVVSFVTVLIFVYLVANLIVDLLYAVLDPRIRLD</sequence>
<feature type="transmembrane region" description="Helical" evidence="7">
    <location>
        <begin position="275"/>
        <end position="301"/>
    </location>
</feature>
<dbReference type="InterPro" id="IPR035906">
    <property type="entry name" value="MetI-like_sf"/>
</dbReference>
<evidence type="ECO:0000313" key="10">
    <source>
        <dbReference type="Proteomes" id="UP000234206"/>
    </source>
</evidence>
<feature type="domain" description="ABC transmembrane type-1" evidence="8">
    <location>
        <begin position="95"/>
        <end position="298"/>
    </location>
</feature>
<name>A0A2I1P9V9_9MICO</name>
<dbReference type="InterPro" id="IPR000515">
    <property type="entry name" value="MetI-like"/>
</dbReference>
<dbReference type="Pfam" id="PF00528">
    <property type="entry name" value="BPD_transp_1"/>
    <property type="match status" value="1"/>
</dbReference>
<evidence type="ECO:0000256" key="7">
    <source>
        <dbReference type="RuleBase" id="RU363032"/>
    </source>
</evidence>
<keyword evidence="6 7" id="KW-0472">Membrane</keyword>
<evidence type="ECO:0000256" key="5">
    <source>
        <dbReference type="ARBA" id="ARBA00022989"/>
    </source>
</evidence>
<comment type="similarity">
    <text evidence="7">Belongs to the binding-protein-dependent transport system permease family.</text>
</comment>
<feature type="transmembrane region" description="Helical" evidence="7">
    <location>
        <begin position="229"/>
        <end position="255"/>
    </location>
</feature>
<dbReference type="Proteomes" id="UP000234206">
    <property type="component" value="Unassembled WGS sequence"/>
</dbReference>
<keyword evidence="3" id="KW-1003">Cell membrane</keyword>
<reference evidence="9 10" key="1">
    <citation type="submission" date="2017-12" db="EMBL/GenBank/DDBJ databases">
        <title>Phylogenetic diversity of female urinary microbiome.</title>
        <authorList>
            <person name="Thomas-White K."/>
            <person name="Wolfe A.J."/>
        </authorList>
    </citation>
    <scope>NUCLEOTIDE SEQUENCE [LARGE SCALE GENOMIC DNA]</scope>
    <source>
        <strain evidence="9 10">UMB1298</strain>
    </source>
</reference>